<feature type="domain" description="Major facilitator superfamily (MFS) profile" evidence="6">
    <location>
        <begin position="1"/>
        <end position="465"/>
    </location>
</feature>
<protein>
    <submittedName>
        <fullName evidence="8">MFS domain-containing protein</fullName>
    </submittedName>
</protein>
<feature type="transmembrane region" description="Helical" evidence="5">
    <location>
        <begin position="259"/>
        <end position="281"/>
    </location>
</feature>
<feature type="transmembrane region" description="Helical" evidence="5">
    <location>
        <begin position="71"/>
        <end position="90"/>
    </location>
</feature>
<dbReference type="PROSITE" id="PS50850">
    <property type="entry name" value="MFS"/>
    <property type="match status" value="1"/>
</dbReference>
<evidence type="ECO:0000256" key="2">
    <source>
        <dbReference type="ARBA" id="ARBA00022692"/>
    </source>
</evidence>
<evidence type="ECO:0000259" key="6">
    <source>
        <dbReference type="PROSITE" id="PS50850"/>
    </source>
</evidence>
<feature type="transmembrane region" description="Helical" evidence="5">
    <location>
        <begin position="193"/>
        <end position="211"/>
    </location>
</feature>
<keyword evidence="7" id="KW-1185">Reference proteome</keyword>
<evidence type="ECO:0000313" key="7">
    <source>
        <dbReference type="Proteomes" id="UP000036681"/>
    </source>
</evidence>
<keyword evidence="4 5" id="KW-0472">Membrane</keyword>
<evidence type="ECO:0000256" key="5">
    <source>
        <dbReference type="SAM" id="Phobius"/>
    </source>
</evidence>
<dbReference type="GO" id="GO:0016020">
    <property type="term" value="C:membrane"/>
    <property type="evidence" value="ECO:0007669"/>
    <property type="project" value="UniProtKB-SubCell"/>
</dbReference>
<dbReference type="Gene3D" id="1.20.1250.20">
    <property type="entry name" value="MFS general substrate transporter like domains"/>
    <property type="match status" value="1"/>
</dbReference>
<dbReference type="Proteomes" id="UP000036681">
    <property type="component" value="Unplaced"/>
</dbReference>
<sequence length="515" mass="56465">MMNSNMGMAIVCMVNSTEFVDLNLTENHTKNRTIWMAEDDDLANTLIDRFTDGVEEDRAPRLNWSAEEQGYIFSAFNLGLLAMLGTGFLADKFNAKYVIIASVLIASFANFLIAAASPISVYITIFGRLLVGVSDALLQPSVNSLITRWFPPAERSYALGLATGGRQLGTLLIVPTAGALCSQSFLFGGWPSIFYLSATIGIVFIIVYIAIGADKPSKQNCISDAELKYILSLNSSEEFGKKRIERKTPWIEILKSAPVWAAVIAVICHEFPLMTMIMFLPRYSLKNLQLRCIDFFSYLHDVHHYTATENGFLSALPTASLWINKIFSSYLNTFLQRRTKLQRTNICKLLNTIASCGLALFLFASTTLDASHASLAVVFLCASMASAGLHTPGCQTALVSLAPAFSGAITGLAFFFVASSGIINPLLTKWIVQHGTRIEWNTVFFISTLVALVPIIVFNIWGSADIQPWAKSSHVQSKSTVVSVNLNGAINRNNLKSNNDNQISSFKSAQLNANI</sequence>
<dbReference type="GO" id="GO:0006820">
    <property type="term" value="P:monoatomic anion transport"/>
    <property type="evidence" value="ECO:0007669"/>
    <property type="project" value="TreeGrafter"/>
</dbReference>
<feature type="transmembrane region" description="Helical" evidence="5">
    <location>
        <begin position="401"/>
        <end position="423"/>
    </location>
</feature>
<keyword evidence="2 5" id="KW-0812">Transmembrane</keyword>
<dbReference type="WBParaSite" id="ALUE_0001822301-mRNA-1">
    <property type="protein sequence ID" value="ALUE_0001822301-mRNA-1"/>
    <property type="gene ID" value="ALUE_0001822301"/>
</dbReference>
<organism evidence="7 8">
    <name type="scientific">Ascaris lumbricoides</name>
    <name type="common">Giant roundworm</name>
    <dbReference type="NCBI Taxonomy" id="6252"/>
    <lineage>
        <taxon>Eukaryota</taxon>
        <taxon>Metazoa</taxon>
        <taxon>Ecdysozoa</taxon>
        <taxon>Nematoda</taxon>
        <taxon>Chromadorea</taxon>
        <taxon>Rhabditida</taxon>
        <taxon>Spirurina</taxon>
        <taxon>Ascaridomorpha</taxon>
        <taxon>Ascaridoidea</taxon>
        <taxon>Ascarididae</taxon>
        <taxon>Ascaris</taxon>
    </lineage>
</organism>
<dbReference type="InterPro" id="IPR020846">
    <property type="entry name" value="MFS_dom"/>
</dbReference>
<dbReference type="InterPro" id="IPR050382">
    <property type="entry name" value="MFS_Na/Anion_cotransporter"/>
</dbReference>
<feature type="transmembrane region" description="Helical" evidence="5">
    <location>
        <begin position="97"/>
        <end position="113"/>
    </location>
</feature>
<dbReference type="PANTHER" id="PTHR11662">
    <property type="entry name" value="SOLUTE CARRIER FAMILY 17"/>
    <property type="match status" value="1"/>
</dbReference>
<dbReference type="InterPro" id="IPR036259">
    <property type="entry name" value="MFS_trans_sf"/>
</dbReference>
<dbReference type="Pfam" id="PF07690">
    <property type="entry name" value="MFS_1"/>
    <property type="match status" value="1"/>
</dbReference>
<dbReference type="SUPFAM" id="SSF103473">
    <property type="entry name" value="MFS general substrate transporter"/>
    <property type="match status" value="1"/>
</dbReference>
<evidence type="ECO:0000256" key="4">
    <source>
        <dbReference type="ARBA" id="ARBA00023136"/>
    </source>
</evidence>
<feature type="transmembrane region" description="Helical" evidence="5">
    <location>
        <begin position="443"/>
        <end position="462"/>
    </location>
</feature>
<dbReference type="InterPro" id="IPR011701">
    <property type="entry name" value="MFS"/>
</dbReference>
<evidence type="ECO:0000256" key="1">
    <source>
        <dbReference type="ARBA" id="ARBA00004141"/>
    </source>
</evidence>
<dbReference type="GO" id="GO:0022857">
    <property type="term" value="F:transmembrane transporter activity"/>
    <property type="evidence" value="ECO:0007669"/>
    <property type="project" value="InterPro"/>
</dbReference>
<dbReference type="FunFam" id="1.20.1250.20:FF:000532">
    <property type="entry name" value="SLC (SoLute Carrier) homolog"/>
    <property type="match status" value="1"/>
</dbReference>
<evidence type="ECO:0000256" key="3">
    <source>
        <dbReference type="ARBA" id="ARBA00022989"/>
    </source>
</evidence>
<feature type="transmembrane region" description="Helical" evidence="5">
    <location>
        <begin position="346"/>
        <end position="364"/>
    </location>
</feature>
<proteinExistence type="predicted"/>
<name>A0A0M3II82_ASCLU</name>
<evidence type="ECO:0000313" key="8">
    <source>
        <dbReference type="WBParaSite" id="ALUE_0001822301-mRNA-1"/>
    </source>
</evidence>
<dbReference type="PANTHER" id="PTHR11662:SF331">
    <property type="entry name" value="MAJOR FACILITATOR SUPERFAMILY (MFS) PROFILE DOMAIN-CONTAINING PROTEIN"/>
    <property type="match status" value="1"/>
</dbReference>
<keyword evidence="3 5" id="KW-1133">Transmembrane helix</keyword>
<dbReference type="AlphaFoldDB" id="A0A0M3II82"/>
<comment type="subcellular location">
    <subcellularLocation>
        <location evidence="1">Membrane</location>
        <topology evidence="1">Multi-pass membrane protein</topology>
    </subcellularLocation>
</comment>
<accession>A0A0M3II82</accession>
<reference evidence="8" key="1">
    <citation type="submission" date="2017-02" db="UniProtKB">
        <authorList>
            <consortium name="WormBaseParasite"/>
        </authorList>
    </citation>
    <scope>IDENTIFICATION</scope>
</reference>